<keyword evidence="11" id="KW-1185">Reference proteome</keyword>
<feature type="repeat" description="TPR" evidence="8">
    <location>
        <begin position="868"/>
        <end position="901"/>
    </location>
</feature>
<dbReference type="Pfam" id="PF01997">
    <property type="entry name" value="Translin"/>
    <property type="match status" value="1"/>
</dbReference>
<dbReference type="InterPro" id="IPR019734">
    <property type="entry name" value="TPR_rpt"/>
</dbReference>
<comment type="function">
    <text evidence="1">Involved in endocytosis.</text>
</comment>
<dbReference type="AlphaFoldDB" id="A0A9N8ZC53"/>
<dbReference type="InterPro" id="IPR016068">
    <property type="entry name" value="Translin_N"/>
</dbReference>
<evidence type="ECO:0000256" key="1">
    <source>
        <dbReference type="ARBA" id="ARBA00002550"/>
    </source>
</evidence>
<protein>
    <submittedName>
        <fullName evidence="10">6805_t:CDS:1</fullName>
    </submittedName>
</protein>
<comment type="similarity">
    <text evidence="7">Belongs to the YPP1 family.</text>
</comment>
<dbReference type="Proteomes" id="UP000789759">
    <property type="component" value="Unassembled WGS sequence"/>
</dbReference>
<gene>
    <name evidence="10" type="ORF">CPELLU_LOCUS1638</name>
</gene>
<feature type="region of interest" description="Disordered" evidence="9">
    <location>
        <begin position="645"/>
        <end position="673"/>
    </location>
</feature>
<dbReference type="PANTHER" id="PTHR23083:SF464">
    <property type="entry name" value="TETRATRICOPEPTIDE REPEAT DOMAIN 7, ISOFORM A"/>
    <property type="match status" value="1"/>
</dbReference>
<evidence type="ECO:0000313" key="10">
    <source>
        <dbReference type="EMBL" id="CAG8483607.1"/>
    </source>
</evidence>
<accession>A0A9N8ZC53</accession>
<keyword evidence="5" id="KW-0963">Cytoplasm</keyword>
<evidence type="ECO:0000256" key="9">
    <source>
        <dbReference type="SAM" id="MobiDB-lite"/>
    </source>
</evidence>
<reference evidence="10" key="1">
    <citation type="submission" date="2021-06" db="EMBL/GenBank/DDBJ databases">
        <authorList>
            <person name="Kallberg Y."/>
            <person name="Tangrot J."/>
            <person name="Rosling A."/>
        </authorList>
    </citation>
    <scope>NUCLEOTIDE SEQUENCE</scope>
    <source>
        <strain evidence="10">FL966</strain>
    </source>
</reference>
<dbReference type="PANTHER" id="PTHR23083">
    <property type="entry name" value="TETRATRICOPEPTIDE REPEAT PROTEIN, TPR"/>
    <property type="match status" value="1"/>
</dbReference>
<sequence length="1110" mass="125390">MVNIIKANQREKEIDVARCKGNWGAIPELARKYRKHKQTVLGELALVQAIEKAKDDKEIYDNDSPNNISMPPTIDDSLVSDVFVKLESALSHSGQEKEYTSIVLARTYFSVGRFDKCIQTLSTDFVPPQIPGGYNFVLIIQGLAIKGFLVAAKFNPIGILLPTDFGAKGGMAQETFDENDSAISCYDQACSLLAQYSGERHEQLSNWTEEVLYRASLLKVRLGDVNGALQAFRTYQQYSTSWGEKFRPNKRAVIFMNFIKFLSKTYQEKAYVPPSASAEFILNEQSAIYTPHTFRVELTGLHTLYENVLYQITSFPRAGESNWRVLEMVDQIMSDWVVLNGGTTAEMRGLVEMLYRAAQRTFQSPKILRYLTFVLNTVGDYDEAELALEAYTALVEKIRETKTAEFFKRIPSAESTHEDTFSDNESIEHVVKVFINGSEMMAKHLCKSDETLAYAQKAVAWCEIDDDFADNKLLAHAWRCVGVGYSLTAREVIDPDNRPGLHSKAIEALDKSISFDPDAFETHYLLALEYAITRDINKATACARQAIVLENESIPCWHLLALLMSSQKEIQGALKACEMFLNETDLENTDSSIEDGEEFLSFKLTQNALQELANGPETAIQNHEKLFILYAKMFPEYTVISPSDLTYDSSSSRRHDDTQTQTIQSPKPATSLRSFQSIIEKKDGDESTDGSISSIGLGNKDTLEVPKANYASSIASSRNSASSRRSTTPTISGIPSAKSVTSFTIPSQPVLKMRQRKQRATKSLVDLWLSSAATFRRLGNLEEAQKAIENAEETDNSNPDVWCQFGYLLSIQKQYADAITSFHKALAIDGSHVPALIHLARTYIETDNIDIAEGLLENVTKGNGWDCAEAWLYLGKICQNTNRVNRAKEYLWYALDLEESNPVRPFSILPAYITALSKKLIGLAHRVTQKPLKSILQEANEKKEEIIQLFKEISLELEGINYYRYHKNISPSIQEYIEAISFLEYLQNDRLITKDQVENDFMDETDYVMGLADLTGELMRYAINSVGKGDHDRAIKVCHFLRDMKIDFEILRIHPRSPLGRKMDTIRQSLSKVEDACYALTIRGSEYPKEFYQHIVSEHAKGYEHIEDEE</sequence>
<dbReference type="InterPro" id="IPR011990">
    <property type="entry name" value="TPR-like_helical_dom_sf"/>
</dbReference>
<dbReference type="FunFam" id="1.20.58.200:FF:000001">
    <property type="entry name" value="Translin-associated factor X"/>
    <property type="match status" value="1"/>
</dbReference>
<feature type="compositionally biased region" description="Low complexity" evidence="9">
    <location>
        <begin position="714"/>
        <end position="734"/>
    </location>
</feature>
<comment type="similarity">
    <text evidence="4">Belongs to the translin family.</text>
</comment>
<evidence type="ECO:0000256" key="8">
    <source>
        <dbReference type="PROSITE-ProRule" id="PRU00339"/>
    </source>
</evidence>
<dbReference type="Gene3D" id="1.20.58.190">
    <property type="entry name" value="Translin, domain 1"/>
    <property type="match status" value="1"/>
</dbReference>
<evidence type="ECO:0000256" key="3">
    <source>
        <dbReference type="ARBA" id="ARBA00004496"/>
    </source>
</evidence>
<feature type="compositionally biased region" description="Polar residues" evidence="9">
    <location>
        <begin position="659"/>
        <end position="673"/>
    </location>
</feature>
<evidence type="ECO:0000256" key="5">
    <source>
        <dbReference type="ARBA" id="ARBA00022490"/>
    </source>
</evidence>
<keyword evidence="6" id="KW-0539">Nucleus</keyword>
<comment type="caution">
    <text evidence="10">The sequence shown here is derived from an EMBL/GenBank/DDBJ whole genome shotgun (WGS) entry which is preliminary data.</text>
</comment>
<organism evidence="10 11">
    <name type="scientific">Cetraspora pellucida</name>
    <dbReference type="NCBI Taxonomy" id="1433469"/>
    <lineage>
        <taxon>Eukaryota</taxon>
        <taxon>Fungi</taxon>
        <taxon>Fungi incertae sedis</taxon>
        <taxon>Mucoromycota</taxon>
        <taxon>Glomeromycotina</taxon>
        <taxon>Glomeromycetes</taxon>
        <taxon>Diversisporales</taxon>
        <taxon>Gigasporaceae</taxon>
        <taxon>Cetraspora</taxon>
    </lineage>
</organism>
<dbReference type="OrthoDB" id="29013at2759"/>
<evidence type="ECO:0000256" key="6">
    <source>
        <dbReference type="ARBA" id="ARBA00023242"/>
    </source>
</evidence>
<evidence type="ECO:0000313" key="11">
    <source>
        <dbReference type="Proteomes" id="UP000789759"/>
    </source>
</evidence>
<dbReference type="SUPFAM" id="SSF74784">
    <property type="entry name" value="Translin"/>
    <property type="match status" value="1"/>
</dbReference>
<proteinExistence type="inferred from homology"/>
<evidence type="ECO:0000256" key="7">
    <source>
        <dbReference type="ARBA" id="ARBA00038251"/>
    </source>
</evidence>
<dbReference type="SMART" id="SM00028">
    <property type="entry name" value="TPR"/>
    <property type="match status" value="4"/>
</dbReference>
<keyword evidence="8" id="KW-0802">TPR repeat</keyword>
<dbReference type="Pfam" id="PF14559">
    <property type="entry name" value="TPR_19"/>
    <property type="match status" value="1"/>
</dbReference>
<evidence type="ECO:0000256" key="2">
    <source>
        <dbReference type="ARBA" id="ARBA00004123"/>
    </source>
</evidence>
<dbReference type="GO" id="GO:0005634">
    <property type="term" value="C:nucleus"/>
    <property type="evidence" value="ECO:0007669"/>
    <property type="project" value="UniProtKB-SubCell"/>
</dbReference>
<dbReference type="InterPro" id="IPR036081">
    <property type="entry name" value="Translin_sf"/>
</dbReference>
<dbReference type="PROSITE" id="PS50005">
    <property type="entry name" value="TPR"/>
    <property type="match status" value="2"/>
</dbReference>
<feature type="region of interest" description="Disordered" evidence="9">
    <location>
        <begin position="714"/>
        <end position="737"/>
    </location>
</feature>
<dbReference type="InterPro" id="IPR051722">
    <property type="entry name" value="Endocytosis_PI4K-reg_protein"/>
</dbReference>
<dbReference type="EMBL" id="CAJVQA010000634">
    <property type="protein sequence ID" value="CAG8483607.1"/>
    <property type="molecule type" value="Genomic_DNA"/>
</dbReference>
<dbReference type="InterPro" id="IPR002848">
    <property type="entry name" value="Translin_fam"/>
</dbReference>
<comment type="subcellular location">
    <subcellularLocation>
        <location evidence="3">Cytoplasm</location>
    </subcellularLocation>
    <subcellularLocation>
        <location evidence="2">Nucleus</location>
    </subcellularLocation>
</comment>
<dbReference type="GO" id="GO:0043565">
    <property type="term" value="F:sequence-specific DNA binding"/>
    <property type="evidence" value="ECO:0007669"/>
    <property type="project" value="InterPro"/>
</dbReference>
<feature type="repeat" description="TPR" evidence="8">
    <location>
        <begin position="799"/>
        <end position="832"/>
    </location>
</feature>
<evidence type="ECO:0000256" key="4">
    <source>
        <dbReference type="ARBA" id="ARBA00005902"/>
    </source>
</evidence>
<dbReference type="InterPro" id="IPR016069">
    <property type="entry name" value="Translin_C"/>
</dbReference>
<dbReference type="GO" id="GO:0005737">
    <property type="term" value="C:cytoplasm"/>
    <property type="evidence" value="ECO:0007669"/>
    <property type="project" value="UniProtKB-SubCell"/>
</dbReference>
<dbReference type="Gene3D" id="1.20.58.200">
    <property type="entry name" value="Translin, domain 2"/>
    <property type="match status" value="1"/>
</dbReference>
<name>A0A9N8ZC53_9GLOM</name>
<dbReference type="Gene3D" id="1.25.40.10">
    <property type="entry name" value="Tetratricopeptide repeat domain"/>
    <property type="match status" value="3"/>
</dbReference>
<dbReference type="SUPFAM" id="SSF48452">
    <property type="entry name" value="TPR-like"/>
    <property type="match status" value="1"/>
</dbReference>
<dbReference type="CDD" id="cd14820">
    <property type="entry name" value="TRAX"/>
    <property type="match status" value="1"/>
</dbReference>